<evidence type="ECO:0000313" key="3">
    <source>
        <dbReference type="Proteomes" id="UP000321685"/>
    </source>
</evidence>
<evidence type="ECO:0000256" key="1">
    <source>
        <dbReference type="SAM" id="SignalP"/>
    </source>
</evidence>
<organism evidence="2 3">
    <name type="scientific">Pseudonocardia sulfidoxydans NBRC 16205</name>
    <dbReference type="NCBI Taxonomy" id="1223511"/>
    <lineage>
        <taxon>Bacteria</taxon>
        <taxon>Bacillati</taxon>
        <taxon>Actinomycetota</taxon>
        <taxon>Actinomycetes</taxon>
        <taxon>Pseudonocardiales</taxon>
        <taxon>Pseudonocardiaceae</taxon>
        <taxon>Pseudonocardia</taxon>
    </lineage>
</organism>
<reference evidence="2 3" key="1">
    <citation type="submission" date="2019-07" db="EMBL/GenBank/DDBJ databases">
        <title>Whole genome shotgun sequence of Pseudonocardia sulfidoxydans NBRC 16205.</title>
        <authorList>
            <person name="Hosoyama A."/>
            <person name="Uohara A."/>
            <person name="Ohji S."/>
            <person name="Ichikawa N."/>
        </authorList>
    </citation>
    <scope>NUCLEOTIDE SEQUENCE [LARGE SCALE GENOMIC DNA]</scope>
    <source>
        <strain evidence="2 3">NBRC 16205</strain>
    </source>
</reference>
<accession>A0A511DFS1</accession>
<dbReference type="Proteomes" id="UP000321685">
    <property type="component" value="Unassembled WGS sequence"/>
</dbReference>
<dbReference type="EMBL" id="BJVJ01000021">
    <property type="protein sequence ID" value="GEL23630.1"/>
    <property type="molecule type" value="Genomic_DNA"/>
</dbReference>
<dbReference type="PROSITE" id="PS51257">
    <property type="entry name" value="PROKAR_LIPOPROTEIN"/>
    <property type="match status" value="1"/>
</dbReference>
<dbReference type="RefSeq" id="WP_147107074.1">
    <property type="nucleotide sequence ID" value="NZ_BJVJ01000021.1"/>
</dbReference>
<keyword evidence="1" id="KW-0732">Signal</keyword>
<comment type="caution">
    <text evidence="2">The sequence shown here is derived from an EMBL/GenBank/DDBJ whole genome shotgun (WGS) entry which is preliminary data.</text>
</comment>
<dbReference type="AlphaFoldDB" id="A0A511DFS1"/>
<feature type="signal peptide" evidence="1">
    <location>
        <begin position="1"/>
        <end position="36"/>
    </location>
</feature>
<evidence type="ECO:0000313" key="2">
    <source>
        <dbReference type="EMBL" id="GEL23630.1"/>
    </source>
</evidence>
<gene>
    <name evidence="2" type="ORF">PSU4_25840</name>
</gene>
<protein>
    <recommendedName>
        <fullName evidence="4">Lipoprotein</fullName>
    </recommendedName>
</protein>
<feature type="chain" id="PRO_5021858877" description="Lipoprotein" evidence="1">
    <location>
        <begin position="37"/>
        <end position="198"/>
    </location>
</feature>
<proteinExistence type="predicted"/>
<dbReference type="OrthoDB" id="3573162at2"/>
<sequence>MPRRPRPFRAAVALVALAFTLLVGGCSSVVTGTASADPAPRPTEGVGADPVAWMDKVCGSFQPMLDASQKVPDLANANDLPTIKKSFSDYLGTVVAGVQQSRTQLKDAGKSPVSGGDEVVGRIDGLYGQFETSLTEAKTKVDAVDPNNAAAFQAALTDATNSLTKLSQSGGGLGDTKPFVRLNRAADAAPNCQKLGAR</sequence>
<evidence type="ECO:0008006" key="4">
    <source>
        <dbReference type="Google" id="ProtNLM"/>
    </source>
</evidence>
<name>A0A511DFS1_9PSEU</name>
<keyword evidence="3" id="KW-1185">Reference proteome</keyword>